<dbReference type="InterPro" id="IPR026983">
    <property type="entry name" value="DHC"/>
</dbReference>
<dbReference type="InterPro" id="IPR027417">
    <property type="entry name" value="P-loop_NTPase"/>
</dbReference>
<keyword evidence="3" id="KW-1185">Reference proteome</keyword>
<feature type="domain" description="Dynein heavy chain ATP-binding dynein motor region" evidence="1">
    <location>
        <begin position="1"/>
        <end position="73"/>
    </location>
</feature>
<dbReference type="EMBL" id="JASSZA010000005">
    <property type="protein sequence ID" value="KAK2111213.1"/>
    <property type="molecule type" value="Genomic_DNA"/>
</dbReference>
<organism evidence="2 3">
    <name type="scientific">Saguinus oedipus</name>
    <name type="common">Cotton-top tamarin</name>
    <name type="synonym">Oedipomidas oedipus</name>
    <dbReference type="NCBI Taxonomy" id="9490"/>
    <lineage>
        <taxon>Eukaryota</taxon>
        <taxon>Metazoa</taxon>
        <taxon>Chordata</taxon>
        <taxon>Craniata</taxon>
        <taxon>Vertebrata</taxon>
        <taxon>Euteleostomi</taxon>
        <taxon>Mammalia</taxon>
        <taxon>Eutheria</taxon>
        <taxon>Euarchontoglires</taxon>
        <taxon>Primates</taxon>
        <taxon>Haplorrhini</taxon>
        <taxon>Platyrrhini</taxon>
        <taxon>Cebidae</taxon>
        <taxon>Callitrichinae</taxon>
        <taxon>Saguinus</taxon>
    </lineage>
</organism>
<evidence type="ECO:0000313" key="3">
    <source>
        <dbReference type="Proteomes" id="UP001266305"/>
    </source>
</evidence>
<dbReference type="Gene3D" id="3.40.50.300">
    <property type="entry name" value="P-loop containing nucleotide triphosphate hydrolases"/>
    <property type="match status" value="1"/>
</dbReference>
<dbReference type="PANTHER" id="PTHR22878">
    <property type="entry name" value="DYNEIN HEAVY CHAIN 6, AXONEMAL-LIKE-RELATED"/>
    <property type="match status" value="1"/>
</dbReference>
<dbReference type="Pfam" id="PF12781">
    <property type="entry name" value="AAA_9"/>
    <property type="match status" value="1"/>
</dbReference>
<gene>
    <name evidence="2" type="primary">DNAH2_3</name>
    <name evidence="2" type="ORF">P7K49_010959</name>
</gene>
<name>A0ABQ9VPA8_SAGOE</name>
<sequence length="108" mass="12035">MIDPQAQALKWIKNMEGRQGLKIIDLQMSDYLRILENAIQFGYPVLLQNVPEYLDPTLNPVLNKSVARIGQDKSLIPAKWDAREGRAGSLTMSSTYLFLCSDSPGLGP</sequence>
<accession>A0ABQ9VPA8</accession>
<evidence type="ECO:0000313" key="2">
    <source>
        <dbReference type="EMBL" id="KAK2111213.1"/>
    </source>
</evidence>
<comment type="caution">
    <text evidence="2">The sequence shown here is derived from an EMBL/GenBank/DDBJ whole genome shotgun (WGS) entry which is preliminary data.</text>
</comment>
<proteinExistence type="predicted"/>
<dbReference type="PANTHER" id="PTHR22878:SF68">
    <property type="entry name" value="DYNEIN HEAVY CHAIN 6, AXONEMAL-LIKE"/>
    <property type="match status" value="1"/>
</dbReference>
<reference evidence="2 3" key="1">
    <citation type="submission" date="2023-05" db="EMBL/GenBank/DDBJ databases">
        <title>B98-5 Cell Line De Novo Hybrid Assembly: An Optical Mapping Approach.</title>
        <authorList>
            <person name="Kananen K."/>
            <person name="Auerbach J.A."/>
            <person name="Kautto E."/>
            <person name="Blachly J.S."/>
        </authorList>
    </citation>
    <scope>NUCLEOTIDE SEQUENCE [LARGE SCALE GENOMIC DNA]</scope>
    <source>
        <strain evidence="2">B95-8</strain>
        <tissue evidence="2">Cell line</tissue>
    </source>
</reference>
<dbReference type="InterPro" id="IPR035706">
    <property type="entry name" value="AAA_9"/>
</dbReference>
<evidence type="ECO:0000259" key="1">
    <source>
        <dbReference type="Pfam" id="PF12781"/>
    </source>
</evidence>
<protein>
    <submittedName>
        <fullName evidence="2">Dynein heavy chain 2, axonemal</fullName>
    </submittedName>
</protein>
<dbReference type="Proteomes" id="UP001266305">
    <property type="component" value="Unassembled WGS sequence"/>
</dbReference>